<protein>
    <submittedName>
        <fullName evidence="3">Uncharacterized protein</fullName>
    </submittedName>
</protein>
<evidence type="ECO:0000313" key="3">
    <source>
        <dbReference type="EMBL" id="TQS45745.1"/>
    </source>
</evidence>
<keyword evidence="2" id="KW-1133">Transmembrane helix</keyword>
<organism evidence="3 4">
    <name type="scientific">Cryptosporangium phraense</name>
    <dbReference type="NCBI Taxonomy" id="2593070"/>
    <lineage>
        <taxon>Bacteria</taxon>
        <taxon>Bacillati</taxon>
        <taxon>Actinomycetota</taxon>
        <taxon>Actinomycetes</taxon>
        <taxon>Cryptosporangiales</taxon>
        <taxon>Cryptosporangiaceae</taxon>
        <taxon>Cryptosporangium</taxon>
    </lineage>
</organism>
<keyword evidence="2" id="KW-0472">Membrane</keyword>
<keyword evidence="2" id="KW-0812">Transmembrane</keyword>
<evidence type="ECO:0000256" key="2">
    <source>
        <dbReference type="SAM" id="Phobius"/>
    </source>
</evidence>
<name>A0A545AYU0_9ACTN</name>
<feature type="compositionally biased region" description="Basic and acidic residues" evidence="1">
    <location>
        <begin position="49"/>
        <end position="69"/>
    </location>
</feature>
<dbReference type="AlphaFoldDB" id="A0A545AYU0"/>
<dbReference type="Proteomes" id="UP000317982">
    <property type="component" value="Unassembled WGS sequence"/>
</dbReference>
<accession>A0A545AYU0</accession>
<evidence type="ECO:0000256" key="1">
    <source>
        <dbReference type="SAM" id="MobiDB-lite"/>
    </source>
</evidence>
<evidence type="ECO:0000313" key="4">
    <source>
        <dbReference type="Proteomes" id="UP000317982"/>
    </source>
</evidence>
<feature type="region of interest" description="Disordered" evidence="1">
    <location>
        <begin position="39"/>
        <end position="69"/>
    </location>
</feature>
<keyword evidence="4" id="KW-1185">Reference proteome</keyword>
<proteinExistence type="predicted"/>
<comment type="caution">
    <text evidence="3">The sequence shown here is derived from an EMBL/GenBank/DDBJ whole genome shotgun (WGS) entry which is preliminary data.</text>
</comment>
<dbReference type="InParanoid" id="A0A545AYU0"/>
<dbReference type="EMBL" id="VIRS01000004">
    <property type="protein sequence ID" value="TQS45745.1"/>
    <property type="molecule type" value="Genomic_DNA"/>
</dbReference>
<gene>
    <name evidence="3" type="ORF">FL583_08535</name>
</gene>
<sequence length="69" mass="7310">MIDQGLLTAASVYVGLLIVVGAVVLLALAAWGVRSSFRGQATRSPLTARAERHSSDTDDAVDRTPHLVH</sequence>
<reference evidence="3 4" key="1">
    <citation type="submission" date="2019-07" db="EMBL/GenBank/DDBJ databases">
        <title>Cryptosporangium phraense sp. nov., isolated from plant litter.</title>
        <authorList>
            <person name="Suriyachadkun C."/>
        </authorList>
    </citation>
    <scope>NUCLEOTIDE SEQUENCE [LARGE SCALE GENOMIC DNA]</scope>
    <source>
        <strain evidence="3 4">A-T 5661</strain>
    </source>
</reference>
<dbReference type="RefSeq" id="WP_142703973.1">
    <property type="nucleotide sequence ID" value="NZ_VIRS01000004.1"/>
</dbReference>
<feature type="transmembrane region" description="Helical" evidence="2">
    <location>
        <begin position="12"/>
        <end position="33"/>
    </location>
</feature>